<keyword evidence="3" id="KW-1185">Reference proteome</keyword>
<dbReference type="InterPro" id="IPR036291">
    <property type="entry name" value="NAD(P)-bd_dom_sf"/>
</dbReference>
<accession>A0AAD6UYJ9</accession>
<dbReference type="AlphaFoldDB" id="A0AAD6UYJ9"/>
<dbReference type="GO" id="GO:0005737">
    <property type="term" value="C:cytoplasm"/>
    <property type="evidence" value="ECO:0007669"/>
    <property type="project" value="TreeGrafter"/>
</dbReference>
<comment type="caution">
    <text evidence="2">The sequence shown here is derived from an EMBL/GenBank/DDBJ whole genome shotgun (WGS) entry which is preliminary data.</text>
</comment>
<dbReference type="EMBL" id="JARJCW010000091">
    <property type="protein sequence ID" value="KAJ7195312.1"/>
    <property type="molecule type" value="Genomic_DNA"/>
</dbReference>
<evidence type="ECO:0000313" key="2">
    <source>
        <dbReference type="EMBL" id="KAJ7195312.1"/>
    </source>
</evidence>
<protein>
    <recommendedName>
        <fullName evidence="1">NmrA-like domain-containing protein</fullName>
    </recommendedName>
</protein>
<dbReference type="InterPro" id="IPR051783">
    <property type="entry name" value="NAD(P)-dependent_oxidoreduct"/>
</dbReference>
<organism evidence="2 3">
    <name type="scientific">Mycena pura</name>
    <dbReference type="NCBI Taxonomy" id="153505"/>
    <lineage>
        <taxon>Eukaryota</taxon>
        <taxon>Fungi</taxon>
        <taxon>Dikarya</taxon>
        <taxon>Basidiomycota</taxon>
        <taxon>Agaricomycotina</taxon>
        <taxon>Agaricomycetes</taxon>
        <taxon>Agaricomycetidae</taxon>
        <taxon>Agaricales</taxon>
        <taxon>Marasmiineae</taxon>
        <taxon>Mycenaceae</taxon>
        <taxon>Mycena</taxon>
    </lineage>
</organism>
<dbReference type="InterPro" id="IPR008030">
    <property type="entry name" value="NmrA-like"/>
</dbReference>
<dbReference type="Gene3D" id="3.40.50.720">
    <property type="entry name" value="NAD(P)-binding Rossmann-like Domain"/>
    <property type="match status" value="1"/>
</dbReference>
<sequence length="331" mass="35571">MKNILFIGGTGYIGGPILSRFIERNDPDVSITALVRSPEKAKKLESLDVRVNVVMGTHNDAPLVERLVTDADVVFSMADCDDLQAVESILRGHKKRFMATGVKPVLIHMSGTGCLGDDAQGMFASDTVYSDLDIPAIEALPATQSHRHVDLPIVAADAEGYVDSYIVIPGVVYGTPRGILADAGIQNAINFAWAGLIRIAFKRGAAGIVGEGRNLLAHVDVTEVADLVALLYDAVQVGRAAHGREGYYFADNGAIEFARIVEVIEARAGARRVLTQAELDEYFPGAVSFHRFLGDNGRSDSARGRALGWAPVKGTQDLLTALRSEVDSWQV</sequence>
<dbReference type="GO" id="GO:0004029">
    <property type="term" value="F:aldehyde dehydrogenase (NAD+) activity"/>
    <property type="evidence" value="ECO:0007669"/>
    <property type="project" value="TreeGrafter"/>
</dbReference>
<reference evidence="2" key="1">
    <citation type="submission" date="2023-03" db="EMBL/GenBank/DDBJ databases">
        <title>Massive genome expansion in bonnet fungi (Mycena s.s.) driven by repeated elements and novel gene families across ecological guilds.</title>
        <authorList>
            <consortium name="Lawrence Berkeley National Laboratory"/>
            <person name="Harder C.B."/>
            <person name="Miyauchi S."/>
            <person name="Viragh M."/>
            <person name="Kuo A."/>
            <person name="Thoen E."/>
            <person name="Andreopoulos B."/>
            <person name="Lu D."/>
            <person name="Skrede I."/>
            <person name="Drula E."/>
            <person name="Henrissat B."/>
            <person name="Morin E."/>
            <person name="Kohler A."/>
            <person name="Barry K."/>
            <person name="LaButti K."/>
            <person name="Morin E."/>
            <person name="Salamov A."/>
            <person name="Lipzen A."/>
            <person name="Mereny Z."/>
            <person name="Hegedus B."/>
            <person name="Baldrian P."/>
            <person name="Stursova M."/>
            <person name="Weitz H."/>
            <person name="Taylor A."/>
            <person name="Grigoriev I.V."/>
            <person name="Nagy L.G."/>
            <person name="Martin F."/>
            <person name="Kauserud H."/>
        </authorList>
    </citation>
    <scope>NUCLEOTIDE SEQUENCE</scope>
    <source>
        <strain evidence="2">9144</strain>
    </source>
</reference>
<dbReference type="Pfam" id="PF05368">
    <property type="entry name" value="NmrA"/>
    <property type="match status" value="1"/>
</dbReference>
<gene>
    <name evidence="2" type="ORF">GGX14DRAFT_475071</name>
</gene>
<dbReference type="SUPFAM" id="SSF51735">
    <property type="entry name" value="NAD(P)-binding Rossmann-fold domains"/>
    <property type="match status" value="1"/>
</dbReference>
<evidence type="ECO:0000259" key="1">
    <source>
        <dbReference type="Pfam" id="PF05368"/>
    </source>
</evidence>
<dbReference type="PANTHER" id="PTHR48079:SF6">
    <property type="entry name" value="NAD(P)-BINDING DOMAIN-CONTAINING PROTEIN-RELATED"/>
    <property type="match status" value="1"/>
</dbReference>
<evidence type="ECO:0000313" key="3">
    <source>
        <dbReference type="Proteomes" id="UP001219525"/>
    </source>
</evidence>
<feature type="domain" description="NmrA-like" evidence="1">
    <location>
        <begin position="2"/>
        <end position="79"/>
    </location>
</feature>
<proteinExistence type="predicted"/>
<name>A0AAD6UYJ9_9AGAR</name>
<dbReference type="PANTHER" id="PTHR48079">
    <property type="entry name" value="PROTEIN YEEZ"/>
    <property type="match status" value="1"/>
</dbReference>
<dbReference type="Proteomes" id="UP001219525">
    <property type="component" value="Unassembled WGS sequence"/>
</dbReference>